<proteinExistence type="predicted"/>
<dbReference type="EMBL" id="BLAD01000141">
    <property type="protein sequence ID" value="GES06231.1"/>
    <property type="molecule type" value="Genomic_DNA"/>
</dbReference>
<keyword evidence="2" id="KW-1185">Reference proteome</keyword>
<dbReference type="Proteomes" id="UP000334990">
    <property type="component" value="Unassembled WGS sequence"/>
</dbReference>
<gene>
    <name evidence="1" type="ORF">Acor_83000</name>
</gene>
<reference evidence="1 2" key="1">
    <citation type="submission" date="2019-10" db="EMBL/GenBank/DDBJ databases">
        <title>Whole genome shotgun sequence of Acrocarpospora corrugata NBRC 13972.</title>
        <authorList>
            <person name="Ichikawa N."/>
            <person name="Kimura A."/>
            <person name="Kitahashi Y."/>
            <person name="Komaki H."/>
            <person name="Oguchi A."/>
        </authorList>
    </citation>
    <scope>NUCLEOTIDE SEQUENCE [LARGE SCALE GENOMIC DNA]</scope>
    <source>
        <strain evidence="1 2">NBRC 13972</strain>
    </source>
</reference>
<organism evidence="1 2">
    <name type="scientific">Acrocarpospora corrugata</name>
    <dbReference type="NCBI Taxonomy" id="35763"/>
    <lineage>
        <taxon>Bacteria</taxon>
        <taxon>Bacillati</taxon>
        <taxon>Actinomycetota</taxon>
        <taxon>Actinomycetes</taxon>
        <taxon>Streptosporangiales</taxon>
        <taxon>Streptosporangiaceae</taxon>
        <taxon>Acrocarpospora</taxon>
    </lineage>
</organism>
<dbReference type="AlphaFoldDB" id="A0A5M3WGK0"/>
<accession>A0A5M3WGK0</accession>
<protein>
    <submittedName>
        <fullName evidence="1">Uncharacterized protein</fullName>
    </submittedName>
</protein>
<evidence type="ECO:0000313" key="1">
    <source>
        <dbReference type="EMBL" id="GES06231.1"/>
    </source>
</evidence>
<comment type="caution">
    <text evidence="1">The sequence shown here is derived from an EMBL/GenBank/DDBJ whole genome shotgun (WGS) entry which is preliminary data.</text>
</comment>
<evidence type="ECO:0000313" key="2">
    <source>
        <dbReference type="Proteomes" id="UP000334990"/>
    </source>
</evidence>
<name>A0A5M3WGK0_9ACTN</name>
<sequence>MKQWRNERAVAEIVEMLKRGHSLTIGWREVADSAPRTIQCRRFVAGYFGRCWSAASFGMSV</sequence>